<keyword evidence="8" id="KW-1185">Reference proteome</keyword>
<dbReference type="Pfam" id="PF02653">
    <property type="entry name" value="BPD_transp_2"/>
    <property type="match status" value="1"/>
</dbReference>
<feature type="transmembrane region" description="Helical" evidence="6">
    <location>
        <begin position="49"/>
        <end position="71"/>
    </location>
</feature>
<dbReference type="HOGENOM" id="CLU_031365_1_1_7"/>
<feature type="transmembrane region" description="Helical" evidence="6">
    <location>
        <begin position="174"/>
        <end position="191"/>
    </location>
</feature>
<dbReference type="CDD" id="cd06581">
    <property type="entry name" value="TM_PBP1_LivM_like"/>
    <property type="match status" value="1"/>
</dbReference>
<protein>
    <submittedName>
        <fullName evidence="7">Branched-chain amino acid transport system permease</fullName>
    </submittedName>
</protein>
<feature type="transmembrane region" description="Helical" evidence="6">
    <location>
        <begin position="296"/>
        <end position="315"/>
    </location>
</feature>
<evidence type="ECO:0000256" key="3">
    <source>
        <dbReference type="ARBA" id="ARBA00022692"/>
    </source>
</evidence>
<keyword evidence="4 6" id="KW-1133">Transmembrane helix</keyword>
<dbReference type="eggNOG" id="COG4177">
    <property type="taxonomic scope" value="Bacteria"/>
</dbReference>
<comment type="subcellular location">
    <subcellularLocation>
        <location evidence="1">Cell membrane</location>
        <topology evidence="1">Multi-pass membrane protein</topology>
    </subcellularLocation>
</comment>
<dbReference type="EMBL" id="ADCP02000002">
    <property type="protein sequence ID" value="EFV45792.1"/>
    <property type="molecule type" value="Genomic_DNA"/>
</dbReference>
<keyword evidence="2" id="KW-1003">Cell membrane</keyword>
<evidence type="ECO:0000313" key="8">
    <source>
        <dbReference type="Proteomes" id="UP000006034"/>
    </source>
</evidence>
<evidence type="ECO:0000256" key="6">
    <source>
        <dbReference type="SAM" id="Phobius"/>
    </source>
</evidence>
<dbReference type="GO" id="GO:0015658">
    <property type="term" value="F:branched-chain amino acid transmembrane transporter activity"/>
    <property type="evidence" value="ECO:0007669"/>
    <property type="project" value="InterPro"/>
</dbReference>
<dbReference type="GeneID" id="78086811"/>
<feature type="transmembrane region" description="Helical" evidence="6">
    <location>
        <begin position="91"/>
        <end position="112"/>
    </location>
</feature>
<sequence>MSDSLFSKRYFYPVAGGIFCLVMACVPTILELAGLGGGGIAQLDMLNKIGIYAALALSLNLILGQTGLFHMGHTAFFAMGAYTTAILNTVYHWPVFATMPIAGVLAAIFAFVLAKPIIHLRGDYLLIVTIGIVEIVRIALTNNLFGLTGGANGIYGIARPSLFGMVFSSPKRQFYLIWTFTILTMFLFYVLEHSRFGRALNYIRYDDLAASGCGIDVTQYKLMAFTVGAFWAGMVGTLFAANIRTIEPTSFNFYESVILFAIVILGGSGSIAGVVLGAFLLIGLQDVFREFESARMLIFGAAMMVMMIICPQGLLPPRRRFYNARFLVGRFPRGVQRAEPAREEAL</sequence>
<proteinExistence type="predicted"/>
<comment type="caution">
    <text evidence="7">The sequence shown here is derived from an EMBL/GenBank/DDBJ whole genome shotgun (WGS) entry which is preliminary data.</text>
</comment>
<dbReference type="Proteomes" id="UP000006034">
    <property type="component" value="Unassembled WGS sequence"/>
</dbReference>
<evidence type="ECO:0000256" key="4">
    <source>
        <dbReference type="ARBA" id="ARBA00022989"/>
    </source>
</evidence>
<feature type="transmembrane region" description="Helical" evidence="6">
    <location>
        <begin position="12"/>
        <end position="37"/>
    </location>
</feature>
<dbReference type="OrthoDB" id="9780757at2"/>
<evidence type="ECO:0000313" key="7">
    <source>
        <dbReference type="EMBL" id="EFV45792.1"/>
    </source>
</evidence>
<evidence type="ECO:0000256" key="1">
    <source>
        <dbReference type="ARBA" id="ARBA00004651"/>
    </source>
</evidence>
<keyword evidence="3 6" id="KW-0812">Transmembrane</keyword>
<name>E5Y2K2_BILW3</name>
<feature type="transmembrane region" description="Helical" evidence="6">
    <location>
        <begin position="124"/>
        <end position="140"/>
    </location>
</feature>
<reference evidence="7 8" key="2">
    <citation type="submission" date="2013-04" db="EMBL/GenBank/DDBJ databases">
        <title>The Genome Sequence of Bilophila wadsworthia 3_1_6.</title>
        <authorList>
            <consortium name="The Broad Institute Genomics Platform"/>
            <person name="Earl A."/>
            <person name="Ward D."/>
            <person name="Feldgarden M."/>
            <person name="Gevers D."/>
            <person name="Sibley C."/>
            <person name="Strauss J."/>
            <person name="Allen-Vercoe E."/>
            <person name="Walker B."/>
            <person name="Young S."/>
            <person name="Zeng Q."/>
            <person name="Gargeya S."/>
            <person name="Fitzgerald M."/>
            <person name="Haas B."/>
            <person name="Abouelleil A."/>
            <person name="Allen A.W."/>
            <person name="Alvarado L."/>
            <person name="Arachchi H.M."/>
            <person name="Berlin A.M."/>
            <person name="Chapman S.B."/>
            <person name="Gainer-Dewar J."/>
            <person name="Goldberg J."/>
            <person name="Griggs A."/>
            <person name="Gujja S."/>
            <person name="Hansen M."/>
            <person name="Howarth C."/>
            <person name="Imamovic A."/>
            <person name="Ireland A."/>
            <person name="Larimer J."/>
            <person name="McCowan C."/>
            <person name="Murphy C."/>
            <person name="Pearson M."/>
            <person name="Poon T.W."/>
            <person name="Priest M."/>
            <person name="Roberts A."/>
            <person name="Saif S."/>
            <person name="Shea T."/>
            <person name="Sisk P."/>
            <person name="Sykes S."/>
            <person name="Wortman J."/>
            <person name="Nusbaum C."/>
            <person name="Birren B."/>
        </authorList>
    </citation>
    <scope>NUCLEOTIDE SEQUENCE [LARGE SCALE GENOMIC DNA]</scope>
    <source>
        <strain evidence="7 8">3_1_6</strain>
    </source>
</reference>
<feature type="transmembrane region" description="Helical" evidence="6">
    <location>
        <begin position="253"/>
        <end position="284"/>
    </location>
</feature>
<accession>E5Y2K2</accession>
<dbReference type="PANTHER" id="PTHR30482:SF20">
    <property type="entry name" value="HIGH-AFFINITY BRANCHED-CHAIN AMINO ACID TRANSPORT SYSTEM PERMEASE PROTEIN LIVM"/>
    <property type="match status" value="1"/>
</dbReference>
<dbReference type="AlphaFoldDB" id="E5Y2K2"/>
<dbReference type="GO" id="GO:0005886">
    <property type="term" value="C:plasma membrane"/>
    <property type="evidence" value="ECO:0007669"/>
    <property type="project" value="UniProtKB-SubCell"/>
</dbReference>
<evidence type="ECO:0000256" key="5">
    <source>
        <dbReference type="ARBA" id="ARBA00023136"/>
    </source>
</evidence>
<dbReference type="InterPro" id="IPR001851">
    <property type="entry name" value="ABC_transp_permease"/>
</dbReference>
<dbReference type="InterPro" id="IPR043428">
    <property type="entry name" value="LivM-like"/>
</dbReference>
<evidence type="ECO:0000256" key="2">
    <source>
        <dbReference type="ARBA" id="ARBA00022475"/>
    </source>
</evidence>
<reference evidence="7 8" key="1">
    <citation type="submission" date="2010-10" db="EMBL/GenBank/DDBJ databases">
        <authorList>
            <consortium name="The Broad Institute Genome Sequencing Platform"/>
            <person name="Ward D."/>
            <person name="Earl A."/>
            <person name="Feldgarden M."/>
            <person name="Young S.K."/>
            <person name="Gargeya S."/>
            <person name="Zeng Q."/>
            <person name="Alvarado L."/>
            <person name="Berlin A."/>
            <person name="Bochicchio J."/>
            <person name="Chapman S.B."/>
            <person name="Chen Z."/>
            <person name="Freedman E."/>
            <person name="Gellesch M."/>
            <person name="Goldberg J."/>
            <person name="Griggs A."/>
            <person name="Gujja S."/>
            <person name="Heilman E."/>
            <person name="Heiman D."/>
            <person name="Howarth C."/>
            <person name="Mehta T."/>
            <person name="Neiman D."/>
            <person name="Pearson M."/>
            <person name="Roberts A."/>
            <person name="Saif S."/>
            <person name="Shea T."/>
            <person name="Shenoy N."/>
            <person name="Sisk P."/>
            <person name="Stolte C."/>
            <person name="Sykes S."/>
            <person name="White J."/>
            <person name="Yandava C."/>
            <person name="Allen-Vercoe E."/>
            <person name="Sibley C."/>
            <person name="Ambrose C.E."/>
            <person name="Strauss J."/>
            <person name="Daigneault M."/>
            <person name="Haas B."/>
            <person name="Nusbaum C."/>
            <person name="Birren B."/>
        </authorList>
    </citation>
    <scope>NUCLEOTIDE SEQUENCE [LARGE SCALE GENOMIC DNA]</scope>
    <source>
        <strain evidence="7 8">3_1_6</strain>
    </source>
</reference>
<feature type="transmembrane region" description="Helical" evidence="6">
    <location>
        <begin position="146"/>
        <end position="167"/>
    </location>
</feature>
<gene>
    <name evidence="7" type="ORF">HMPREF0179_00413</name>
</gene>
<dbReference type="PANTHER" id="PTHR30482">
    <property type="entry name" value="HIGH-AFFINITY BRANCHED-CHAIN AMINO ACID TRANSPORT SYSTEM PERMEASE"/>
    <property type="match status" value="1"/>
</dbReference>
<keyword evidence="5 6" id="KW-0472">Membrane</keyword>
<dbReference type="STRING" id="563192.HMPREF0179_00413"/>
<dbReference type="RefSeq" id="WP_005024595.1">
    <property type="nucleotide sequence ID" value="NZ_KE150239.1"/>
</dbReference>
<organism evidence="7 8">
    <name type="scientific">Bilophila wadsworthia (strain 3_1_6)</name>
    <dbReference type="NCBI Taxonomy" id="563192"/>
    <lineage>
        <taxon>Bacteria</taxon>
        <taxon>Pseudomonadati</taxon>
        <taxon>Thermodesulfobacteriota</taxon>
        <taxon>Desulfovibrionia</taxon>
        <taxon>Desulfovibrionales</taxon>
        <taxon>Desulfovibrionaceae</taxon>
        <taxon>Bilophila</taxon>
    </lineage>
</organism>
<feature type="transmembrane region" description="Helical" evidence="6">
    <location>
        <begin position="222"/>
        <end position="241"/>
    </location>
</feature>